<dbReference type="EMBL" id="CAJNOH010015603">
    <property type="protein sequence ID" value="CAF1564890.1"/>
    <property type="molecule type" value="Genomic_DNA"/>
</dbReference>
<dbReference type="Pfam" id="PF12998">
    <property type="entry name" value="ING"/>
    <property type="match status" value="1"/>
</dbReference>
<proteinExistence type="predicted"/>
<dbReference type="EMBL" id="CAJNOL010017535">
    <property type="protein sequence ID" value="CAF1678804.1"/>
    <property type="molecule type" value="Genomic_DNA"/>
</dbReference>
<accession>A0A816GVD4</accession>
<evidence type="ECO:0000313" key="5">
    <source>
        <dbReference type="EMBL" id="CAF1678804.1"/>
    </source>
</evidence>
<dbReference type="Proteomes" id="UP000663870">
    <property type="component" value="Unassembled WGS sequence"/>
</dbReference>
<reference evidence="4" key="1">
    <citation type="submission" date="2021-02" db="EMBL/GenBank/DDBJ databases">
        <authorList>
            <person name="Nowell W R."/>
        </authorList>
    </citation>
    <scope>NUCLEOTIDE SEQUENCE</scope>
</reference>
<evidence type="ECO:0000313" key="6">
    <source>
        <dbReference type="Proteomes" id="UP000663870"/>
    </source>
</evidence>
<dbReference type="Proteomes" id="UP000663854">
    <property type="component" value="Unassembled WGS sequence"/>
</dbReference>
<comment type="caution">
    <text evidence="4">The sequence shown here is derived from an EMBL/GenBank/DDBJ whole genome shotgun (WGS) entry which is preliminary data.</text>
</comment>
<evidence type="ECO:0000313" key="4">
    <source>
        <dbReference type="EMBL" id="CAF1678762.1"/>
    </source>
</evidence>
<evidence type="ECO:0000313" key="3">
    <source>
        <dbReference type="EMBL" id="CAF1564942.1"/>
    </source>
</evidence>
<protein>
    <recommendedName>
        <fullName evidence="1">Inhibitor of growth protein N-terminal histone-binding domain-containing protein</fullName>
    </recommendedName>
</protein>
<feature type="non-terminal residue" evidence="4">
    <location>
        <position position="37"/>
    </location>
</feature>
<feature type="domain" description="Inhibitor of growth protein N-terminal histone-binding" evidence="1">
    <location>
        <begin position="4"/>
        <end position="34"/>
    </location>
</feature>
<sequence length="37" mass="4368">MDFDEFIESLESLPIDLSRNLRLLRELDDKSLSLKSE</sequence>
<dbReference type="InterPro" id="IPR024610">
    <property type="entry name" value="ING_N_histone-binding"/>
</dbReference>
<organism evidence="4 6">
    <name type="scientific">Rotaria sordida</name>
    <dbReference type="NCBI Taxonomy" id="392033"/>
    <lineage>
        <taxon>Eukaryota</taxon>
        <taxon>Metazoa</taxon>
        <taxon>Spiralia</taxon>
        <taxon>Gnathifera</taxon>
        <taxon>Rotifera</taxon>
        <taxon>Eurotatoria</taxon>
        <taxon>Bdelloidea</taxon>
        <taxon>Philodinida</taxon>
        <taxon>Philodinidae</taxon>
        <taxon>Rotaria</taxon>
    </lineage>
</organism>
<dbReference type="Gene3D" id="6.10.140.1740">
    <property type="match status" value="1"/>
</dbReference>
<gene>
    <name evidence="4" type="ORF">JXQ802_LOCUS58807</name>
    <name evidence="5" type="ORF">JXQ802_LOCUS58813</name>
    <name evidence="2" type="ORF">PYM288_LOCUS42168</name>
    <name evidence="3" type="ORF">PYM288_LOCUS42171</name>
</gene>
<evidence type="ECO:0000313" key="2">
    <source>
        <dbReference type="EMBL" id="CAF1564890.1"/>
    </source>
</evidence>
<dbReference type="EMBL" id="CAJNOH010015609">
    <property type="protein sequence ID" value="CAF1564942.1"/>
    <property type="molecule type" value="Genomic_DNA"/>
</dbReference>
<keyword evidence="6" id="KW-1185">Reference proteome</keyword>
<evidence type="ECO:0000259" key="1">
    <source>
        <dbReference type="Pfam" id="PF12998"/>
    </source>
</evidence>
<name>A0A816GVD4_9BILA</name>
<dbReference type="AlphaFoldDB" id="A0A816GVD4"/>
<dbReference type="EMBL" id="CAJNOL010017525">
    <property type="protein sequence ID" value="CAF1678762.1"/>
    <property type="molecule type" value="Genomic_DNA"/>
</dbReference>